<protein>
    <submittedName>
        <fullName evidence="2">Apple domain-containing protein</fullName>
    </submittedName>
</protein>
<organism evidence="2 3">
    <name type="scientific">Meloidogyne graminicola</name>
    <dbReference type="NCBI Taxonomy" id="189291"/>
    <lineage>
        <taxon>Eukaryota</taxon>
        <taxon>Metazoa</taxon>
        <taxon>Ecdysozoa</taxon>
        <taxon>Nematoda</taxon>
        <taxon>Chromadorea</taxon>
        <taxon>Rhabditida</taxon>
        <taxon>Tylenchina</taxon>
        <taxon>Tylenchomorpha</taxon>
        <taxon>Tylenchoidea</taxon>
        <taxon>Meloidogynidae</taxon>
        <taxon>Meloidogyninae</taxon>
        <taxon>Meloidogyne</taxon>
    </lineage>
</organism>
<dbReference type="EMBL" id="JABEBT010000010">
    <property type="protein sequence ID" value="KAF7638783.1"/>
    <property type="molecule type" value="Genomic_DNA"/>
</dbReference>
<dbReference type="SUPFAM" id="SSF57414">
    <property type="entry name" value="Hairpin loop containing domain-like"/>
    <property type="match status" value="1"/>
</dbReference>
<gene>
    <name evidence="2" type="ORF">Mgra_00001864</name>
</gene>
<dbReference type="OrthoDB" id="5855977at2759"/>
<feature type="non-terminal residue" evidence="2">
    <location>
        <position position="168"/>
    </location>
</feature>
<proteinExistence type="predicted"/>
<comment type="caution">
    <text evidence="2">The sequence shown here is derived from an EMBL/GenBank/DDBJ whole genome shotgun (WGS) entry which is preliminary data.</text>
</comment>
<accession>A0A8T0A103</accession>
<keyword evidence="3" id="KW-1185">Reference proteome</keyword>
<evidence type="ECO:0000313" key="3">
    <source>
        <dbReference type="Proteomes" id="UP000605970"/>
    </source>
</evidence>
<dbReference type="PROSITE" id="PS50948">
    <property type="entry name" value="PAN"/>
    <property type="match status" value="1"/>
</dbReference>
<evidence type="ECO:0000259" key="1">
    <source>
        <dbReference type="PROSITE" id="PS50948"/>
    </source>
</evidence>
<dbReference type="InterPro" id="IPR003609">
    <property type="entry name" value="Pan_app"/>
</dbReference>
<reference evidence="2" key="1">
    <citation type="journal article" date="2020" name="Ecol. Evol.">
        <title>Genome structure and content of the rice root-knot nematode (Meloidogyne graminicola).</title>
        <authorList>
            <person name="Phan N.T."/>
            <person name="Danchin E.G.J."/>
            <person name="Klopp C."/>
            <person name="Perfus-Barbeoch L."/>
            <person name="Kozlowski D.K."/>
            <person name="Koutsovoulos G.D."/>
            <person name="Lopez-Roques C."/>
            <person name="Bouchez O."/>
            <person name="Zahm M."/>
            <person name="Besnard G."/>
            <person name="Bellafiore S."/>
        </authorList>
    </citation>
    <scope>NUCLEOTIDE SEQUENCE</scope>
    <source>
        <strain evidence="2">VN-18</strain>
    </source>
</reference>
<evidence type="ECO:0000313" key="2">
    <source>
        <dbReference type="EMBL" id="KAF7638783.1"/>
    </source>
</evidence>
<sequence length="168" mass="19605">IVNIAKGKIPFNCTSSVFNLLENKCILYGQQQQQKIKNLKIPDINSIYYEKGCLNNNLINNNCNNNLTIQRIPQKTLIGYSIGSIYSNTLINCLENCLLINKNENKNKCKSIMFYYEENNNFNLNLNINCILNSQNYENVPSNYFVDENEVIVDYISFDNCYEQKRRK</sequence>
<dbReference type="Proteomes" id="UP000605970">
    <property type="component" value="Unassembled WGS sequence"/>
</dbReference>
<dbReference type="AlphaFoldDB" id="A0A8T0A103"/>
<dbReference type="Pfam" id="PF00024">
    <property type="entry name" value="PAN_1"/>
    <property type="match status" value="1"/>
</dbReference>
<feature type="domain" description="Apple" evidence="1">
    <location>
        <begin position="63"/>
        <end position="157"/>
    </location>
</feature>
<dbReference type="Gene3D" id="3.50.4.10">
    <property type="entry name" value="Hepatocyte Growth Factor"/>
    <property type="match status" value="1"/>
</dbReference>
<name>A0A8T0A103_9BILA</name>